<dbReference type="InterPro" id="IPR017853">
    <property type="entry name" value="GH"/>
</dbReference>
<keyword evidence="8" id="KW-0325">Glycoprotein</keyword>
<keyword evidence="6" id="KW-0964">Secreted</keyword>
<evidence type="ECO:0000259" key="16">
    <source>
        <dbReference type="Pfam" id="PF17786"/>
    </source>
</evidence>
<feature type="region of interest" description="Disordered" evidence="13">
    <location>
        <begin position="1"/>
        <end position="34"/>
    </location>
</feature>
<dbReference type="Gene3D" id="2.60.120.260">
    <property type="entry name" value="Galactose-binding domain-like"/>
    <property type="match status" value="1"/>
</dbReference>
<dbReference type="InterPro" id="IPR013783">
    <property type="entry name" value="Ig-like_fold"/>
</dbReference>
<evidence type="ECO:0000256" key="10">
    <source>
        <dbReference type="ARBA" id="ARBA00038429"/>
    </source>
</evidence>
<evidence type="ECO:0000256" key="4">
    <source>
        <dbReference type="ARBA" id="ARBA00011738"/>
    </source>
</evidence>
<feature type="domain" description="Beta-mannosidase-like galactose-binding" evidence="17">
    <location>
        <begin position="67"/>
        <end position="254"/>
    </location>
</feature>
<dbReference type="EMBL" id="JBBBNY010000009">
    <property type="protein sequence ID" value="MEI7037575.1"/>
    <property type="molecule type" value="Genomic_DNA"/>
</dbReference>
<keyword evidence="9" id="KW-0326">Glycosidase</keyword>
<dbReference type="InterPro" id="IPR041447">
    <property type="entry name" value="Mannosidase_ig"/>
</dbReference>
<dbReference type="InterPro" id="IPR050887">
    <property type="entry name" value="Beta-mannosidase_GH2"/>
</dbReference>
<dbReference type="SUPFAM" id="SSF49303">
    <property type="entry name" value="beta-Galactosidase/glucuronidase domain"/>
    <property type="match status" value="3"/>
</dbReference>
<comment type="pathway">
    <text evidence="3">Glycan metabolism; N-glycan degradation.</text>
</comment>
<name>A0ABU8JE01_9GAMM</name>
<dbReference type="InterPro" id="IPR006102">
    <property type="entry name" value="Ig-like_GH2"/>
</dbReference>
<evidence type="ECO:0000256" key="5">
    <source>
        <dbReference type="ARBA" id="ARBA00012754"/>
    </source>
</evidence>
<evidence type="ECO:0000256" key="6">
    <source>
        <dbReference type="ARBA" id="ARBA00022525"/>
    </source>
</evidence>
<evidence type="ECO:0000313" key="19">
    <source>
        <dbReference type="Proteomes" id="UP001381174"/>
    </source>
</evidence>
<evidence type="ECO:0000256" key="2">
    <source>
        <dbReference type="ARBA" id="ARBA00004613"/>
    </source>
</evidence>
<reference evidence="18 19" key="1">
    <citation type="journal article" date="2014" name="Int. J. Syst. Evol. Microbiol.">
        <title>Fulvimonas yonginensis sp. nov., isolated from greenhouse soil, and emended description of the genus Fulvimonas.</title>
        <authorList>
            <person name="Ahn J.H."/>
            <person name="Kim S.J."/>
            <person name="Weon H.Y."/>
            <person name="Hong S.B."/>
            <person name="Seok S.J."/>
            <person name="Kwon S.W."/>
        </authorList>
    </citation>
    <scope>NUCLEOTIDE SEQUENCE [LARGE SCALE GENOMIC DNA]</scope>
    <source>
        <strain evidence="18 19">KACC 16952</strain>
    </source>
</reference>
<feature type="domain" description="Glycoside hydrolase family 2 immunoglobulin-like beta-sandwich" evidence="14">
    <location>
        <begin position="265"/>
        <end position="374"/>
    </location>
</feature>
<dbReference type="Pfam" id="PF17753">
    <property type="entry name" value="Ig_mannosidase"/>
    <property type="match status" value="1"/>
</dbReference>
<feature type="domain" description="Mannosidase Ig/CBM-like" evidence="16">
    <location>
        <begin position="739"/>
        <end position="827"/>
    </location>
</feature>
<dbReference type="Pfam" id="PF00703">
    <property type="entry name" value="Glyco_hydro_2"/>
    <property type="match status" value="1"/>
</dbReference>
<dbReference type="Pfam" id="PF17786">
    <property type="entry name" value="Mannosidase_ig"/>
    <property type="match status" value="1"/>
</dbReference>
<dbReference type="InterPro" id="IPR054593">
    <property type="entry name" value="Beta-mannosidase-like_N2"/>
</dbReference>
<organism evidence="18 19">
    <name type="scientific">Fulvimonas yonginensis</name>
    <dbReference type="NCBI Taxonomy" id="1495200"/>
    <lineage>
        <taxon>Bacteria</taxon>
        <taxon>Pseudomonadati</taxon>
        <taxon>Pseudomonadota</taxon>
        <taxon>Gammaproteobacteria</taxon>
        <taxon>Lysobacterales</taxon>
        <taxon>Rhodanobacteraceae</taxon>
        <taxon>Fulvimonas</taxon>
    </lineage>
</organism>
<evidence type="ECO:0000256" key="8">
    <source>
        <dbReference type="ARBA" id="ARBA00023180"/>
    </source>
</evidence>
<dbReference type="Gene3D" id="3.20.20.80">
    <property type="entry name" value="Glycosidases"/>
    <property type="match status" value="1"/>
</dbReference>
<evidence type="ECO:0000256" key="13">
    <source>
        <dbReference type="SAM" id="MobiDB-lite"/>
    </source>
</evidence>
<comment type="subunit">
    <text evidence="4">Homodimer.</text>
</comment>
<evidence type="ECO:0000256" key="11">
    <source>
        <dbReference type="ARBA" id="ARBA00041069"/>
    </source>
</evidence>
<comment type="subcellular location">
    <subcellularLocation>
        <location evidence="2">Secreted</location>
    </subcellularLocation>
</comment>
<evidence type="ECO:0000259" key="17">
    <source>
        <dbReference type="Pfam" id="PF22666"/>
    </source>
</evidence>
<keyword evidence="19" id="KW-1185">Reference proteome</keyword>
<dbReference type="Pfam" id="PF22666">
    <property type="entry name" value="Glyco_hydro_2_N2"/>
    <property type="match status" value="1"/>
</dbReference>
<evidence type="ECO:0000256" key="7">
    <source>
        <dbReference type="ARBA" id="ARBA00022801"/>
    </source>
</evidence>
<comment type="catalytic activity">
    <reaction evidence="1">
        <text>Hydrolysis of terminal, non-reducing beta-D-mannose residues in beta-D-mannosides.</text>
        <dbReference type="EC" id="3.2.1.25"/>
    </reaction>
</comment>
<protein>
    <recommendedName>
        <fullName evidence="11">Beta-mannosidase B</fullName>
        <ecNumber evidence="5">3.2.1.25</ecNumber>
    </recommendedName>
    <alternativeName>
        <fullName evidence="12">Mannanase B</fullName>
    </alternativeName>
</protein>
<dbReference type="EC" id="3.2.1.25" evidence="5"/>
<dbReference type="GO" id="GO:0016787">
    <property type="term" value="F:hydrolase activity"/>
    <property type="evidence" value="ECO:0007669"/>
    <property type="project" value="UniProtKB-KW"/>
</dbReference>
<dbReference type="PANTHER" id="PTHR43730:SF1">
    <property type="entry name" value="BETA-MANNOSIDASE"/>
    <property type="match status" value="1"/>
</dbReference>
<keyword evidence="7 18" id="KW-0378">Hydrolase</keyword>
<dbReference type="SUPFAM" id="SSF51445">
    <property type="entry name" value="(Trans)glycosidases"/>
    <property type="match status" value="1"/>
</dbReference>
<sequence>MRPAPPASGARTGAKEGHLVRARDGQTSRTHTSAPARSCGIAALLLILLPALGHAAPLATRTLDSDWQFRLAPGDSHARAHPQAARWLPATVPGSVQTDLMAAGLVADPFVGTHEAQIQWVGLSDWVYRTTFEVDTSTLARRHVALVFDGLDTFAEVWLDGHRLLAADNMFRRWQADAKPWLHAGSNTLEVRLYSPIKRLQPWLQRQPYALPGAYDSAFGDEPKGRQTTPYVRKAAYQYGWDWGPRIVTEGIWQDVRLVSWDTLRVDALHATPSHVDRHAARVDVRLAVDADGRLPASLEVTTLGPDGRVVAKQEHSVEIAQGNGQVGVSVSIAEPQLWYPAGYGAQAMYTFEAVLRDSDGHVLYEGRRATGLRTVELRRDHDRWGRGFAFVVNGIPIFAKGANLVPFDSFPTRVTAARMRAVLQAARDANMNMLRVWGGGYYLPDAFYEDADRLGLMVWQDFMFGGSIPPYDRAFVANVRQEALEQVERLRDHPSLVLWCGNNEVQSSWASWGDRLALKRTLAPAERTRIEQGMRHLFGTVLREVVAHHDADVPYWPSSPSTGGDGMASALDEGDYHYWDVWSGEARPAEAYLDVTPRFQSEYGLQSMPSLQTIRDLAGRTDLRWDAPVLRAHQKFDGGNGTARLLDYVRRDYGEPKGLAAFVYLSQLMQAEGIGLAAEHLRAARPRAMGSLYWQLNDVWPAVSWSSIDVAGRWKALQFRARRFYAPLLVAALRHDGQTTVSLVSDRTGPLPARWRMRLMDVGGKVLADHDAQVTLPPLSSTEVARYGDAQLLGSADPHRTFAVFELLDGNAPASRALVFFAPPKDLHLPLPHLRAQLEPTADGYALTLSSDVLARAVWLSFDGLDAELSDNSLDLLPGERVTLTVHSRAPLAALRRALRVQDLAHVMTGGK</sequence>
<evidence type="ECO:0000313" key="18">
    <source>
        <dbReference type="EMBL" id="MEI7037575.1"/>
    </source>
</evidence>
<feature type="compositionally biased region" description="Basic and acidic residues" evidence="13">
    <location>
        <begin position="13"/>
        <end position="26"/>
    </location>
</feature>
<evidence type="ECO:0000256" key="3">
    <source>
        <dbReference type="ARBA" id="ARBA00004740"/>
    </source>
</evidence>
<proteinExistence type="inferred from homology"/>
<comment type="caution">
    <text evidence="18">The sequence shown here is derived from an EMBL/GenBank/DDBJ whole genome shotgun (WGS) entry which is preliminary data.</text>
</comment>
<dbReference type="Gene3D" id="2.60.40.10">
    <property type="entry name" value="Immunoglobulins"/>
    <property type="match status" value="3"/>
</dbReference>
<evidence type="ECO:0000259" key="14">
    <source>
        <dbReference type="Pfam" id="PF00703"/>
    </source>
</evidence>
<dbReference type="Proteomes" id="UP001381174">
    <property type="component" value="Unassembled WGS sequence"/>
</dbReference>
<feature type="domain" description="Beta-mannosidase Ig-fold" evidence="15">
    <location>
        <begin position="830"/>
        <end position="906"/>
    </location>
</feature>
<evidence type="ECO:0000256" key="12">
    <source>
        <dbReference type="ARBA" id="ARBA00041614"/>
    </source>
</evidence>
<evidence type="ECO:0000256" key="9">
    <source>
        <dbReference type="ARBA" id="ARBA00023295"/>
    </source>
</evidence>
<evidence type="ECO:0000256" key="1">
    <source>
        <dbReference type="ARBA" id="ARBA00000829"/>
    </source>
</evidence>
<dbReference type="PANTHER" id="PTHR43730">
    <property type="entry name" value="BETA-MANNOSIDASE"/>
    <property type="match status" value="1"/>
</dbReference>
<accession>A0ABU8JE01</accession>
<dbReference type="SUPFAM" id="SSF49785">
    <property type="entry name" value="Galactose-binding domain-like"/>
    <property type="match status" value="1"/>
</dbReference>
<dbReference type="InterPro" id="IPR041625">
    <property type="entry name" value="Beta-mannosidase_Ig"/>
</dbReference>
<dbReference type="InterPro" id="IPR008979">
    <property type="entry name" value="Galactose-bd-like_sf"/>
</dbReference>
<gene>
    <name evidence="18" type="ORF">WAT24_12465</name>
</gene>
<dbReference type="InterPro" id="IPR036156">
    <property type="entry name" value="Beta-gal/glucu_dom_sf"/>
</dbReference>
<comment type="similarity">
    <text evidence="10">Belongs to the glycosyl hydrolase 2 family. Beta-mannosidase B subfamily.</text>
</comment>
<evidence type="ECO:0000259" key="15">
    <source>
        <dbReference type="Pfam" id="PF17753"/>
    </source>
</evidence>